<sequence length="192" mass="22278">MLWVKQRWPKSAEKDCNSWWNRRDELSCRAGYLLFKDKPVIPEVLQMEVLKLLHDAHIGRNRMLLLAKDNFWFPNMSAAITNIARSCEICNGCAKGQKERLHAWEKASEFWDRVHIDHAQFHGKQWLVVVDSKSNWIEVLECGSTDSKTTIKLLKSLFSRYGICKILVSDNGTGFTSSEFEEFCRVVELSIP</sequence>
<reference evidence="4" key="1">
    <citation type="submission" date="2022-11" db="UniProtKB">
        <authorList>
            <consortium name="WormBaseParasite"/>
        </authorList>
    </citation>
    <scope>IDENTIFICATION</scope>
</reference>
<evidence type="ECO:0000313" key="4">
    <source>
        <dbReference type="WBParaSite" id="PSU_v2.g20882.t1"/>
    </source>
</evidence>
<dbReference type="GO" id="GO:0015074">
    <property type="term" value="P:DNA integration"/>
    <property type="evidence" value="ECO:0007669"/>
    <property type="project" value="InterPro"/>
</dbReference>
<accession>A0A914YPG1</accession>
<dbReference type="InterPro" id="IPR012337">
    <property type="entry name" value="RNaseH-like_sf"/>
</dbReference>
<dbReference type="Proteomes" id="UP000887577">
    <property type="component" value="Unplaced"/>
</dbReference>
<protein>
    <recommendedName>
        <fullName evidence="1">RNA-directed DNA polymerase</fullName>
        <ecNumber evidence="1">2.7.7.49</ecNumber>
    </recommendedName>
</protein>
<evidence type="ECO:0000259" key="2">
    <source>
        <dbReference type="PROSITE" id="PS50994"/>
    </source>
</evidence>
<proteinExistence type="predicted"/>
<dbReference type="Gene3D" id="3.30.420.10">
    <property type="entry name" value="Ribonuclease H-like superfamily/Ribonuclease H"/>
    <property type="match status" value="1"/>
</dbReference>
<dbReference type="AlphaFoldDB" id="A0A914YPG1"/>
<evidence type="ECO:0000313" key="3">
    <source>
        <dbReference type="Proteomes" id="UP000887577"/>
    </source>
</evidence>
<evidence type="ECO:0000256" key="1">
    <source>
        <dbReference type="ARBA" id="ARBA00012493"/>
    </source>
</evidence>
<dbReference type="PANTHER" id="PTHR37984">
    <property type="entry name" value="PROTEIN CBG26694"/>
    <property type="match status" value="1"/>
</dbReference>
<organism evidence="3 4">
    <name type="scientific">Panagrolaimus superbus</name>
    <dbReference type="NCBI Taxonomy" id="310955"/>
    <lineage>
        <taxon>Eukaryota</taxon>
        <taxon>Metazoa</taxon>
        <taxon>Ecdysozoa</taxon>
        <taxon>Nematoda</taxon>
        <taxon>Chromadorea</taxon>
        <taxon>Rhabditida</taxon>
        <taxon>Tylenchina</taxon>
        <taxon>Panagrolaimomorpha</taxon>
        <taxon>Panagrolaimoidea</taxon>
        <taxon>Panagrolaimidae</taxon>
        <taxon>Panagrolaimus</taxon>
    </lineage>
</organism>
<feature type="domain" description="Integrase catalytic" evidence="2">
    <location>
        <begin position="105"/>
        <end position="192"/>
    </location>
</feature>
<dbReference type="InterPro" id="IPR041588">
    <property type="entry name" value="Integrase_H2C2"/>
</dbReference>
<name>A0A914YPG1_9BILA</name>
<dbReference type="PROSITE" id="PS50994">
    <property type="entry name" value="INTEGRASE"/>
    <property type="match status" value="1"/>
</dbReference>
<dbReference type="EC" id="2.7.7.49" evidence="1"/>
<dbReference type="InterPro" id="IPR036397">
    <property type="entry name" value="RNaseH_sf"/>
</dbReference>
<dbReference type="Pfam" id="PF00665">
    <property type="entry name" value="rve"/>
    <property type="match status" value="1"/>
</dbReference>
<dbReference type="WBParaSite" id="PSU_v2.g20882.t1">
    <property type="protein sequence ID" value="PSU_v2.g20882.t1"/>
    <property type="gene ID" value="PSU_v2.g20882"/>
</dbReference>
<dbReference type="GO" id="GO:0003964">
    <property type="term" value="F:RNA-directed DNA polymerase activity"/>
    <property type="evidence" value="ECO:0007669"/>
    <property type="project" value="UniProtKB-EC"/>
</dbReference>
<dbReference type="GO" id="GO:0003676">
    <property type="term" value="F:nucleic acid binding"/>
    <property type="evidence" value="ECO:0007669"/>
    <property type="project" value="InterPro"/>
</dbReference>
<dbReference type="InterPro" id="IPR001584">
    <property type="entry name" value="Integrase_cat-core"/>
</dbReference>
<keyword evidence="3" id="KW-1185">Reference proteome</keyword>
<dbReference type="InterPro" id="IPR050951">
    <property type="entry name" value="Retrovirus_Pol_polyprotein"/>
</dbReference>
<dbReference type="Gene3D" id="1.10.340.70">
    <property type="match status" value="1"/>
</dbReference>
<dbReference type="SUPFAM" id="SSF53098">
    <property type="entry name" value="Ribonuclease H-like"/>
    <property type="match status" value="1"/>
</dbReference>
<dbReference type="Pfam" id="PF17921">
    <property type="entry name" value="Integrase_H2C2"/>
    <property type="match status" value="1"/>
</dbReference>
<dbReference type="PANTHER" id="PTHR37984:SF5">
    <property type="entry name" value="PROTEIN NYNRIN-LIKE"/>
    <property type="match status" value="1"/>
</dbReference>